<dbReference type="OrthoDB" id="52460at2759"/>
<feature type="compositionally biased region" description="Basic and acidic residues" evidence="1">
    <location>
        <begin position="130"/>
        <end position="149"/>
    </location>
</feature>
<feature type="transmembrane region" description="Helical" evidence="2">
    <location>
        <begin position="381"/>
        <end position="403"/>
    </location>
</feature>
<feature type="compositionally biased region" description="Basic and acidic residues" evidence="1">
    <location>
        <begin position="230"/>
        <end position="246"/>
    </location>
</feature>
<sequence>MSDYNNTEWEGTASGAFPSRYDYDHNKQPIKNMDEKDDATISSSNGDDSKDHHICVDNNNDVFPDNDGALFDSFENINESSRELGEHQTVVSSLSYDGLMNVSHSSSSMTPAISNTTTANVVRDAIKKSKEQLQKSDIKTTTSREEERSSTNGGEGGVSGCFYPYNMFRTQSKGKLRLDEARKGKKKKETTKNNSNDNGKRDDNTNDNSNKKRVAATATAGSHHVPSYNKTEDHSKRDTEYCEQQHQEQMPPILPPLLTSVMEDEPSSVITGEDEQEQYQHQHQHQHQPVIEHNQYVYDYMMEGASVMSAARSRVSRLSRPQRRVPPHGGGDGGVISIPKKQNMIRYTLATSQQEHLFGSIEEKRYMHRLTAQHLRAIHHWLLFLPAVLLTLISGVLVLVFEADLNLDDDKIDIIHVYSSITVGVLLLVSVLWQALCKQLDFGVQGALHDSCAIALKRLSEDILLTLSAVAMVETIPAEYVAMIGEKYEQAVDSCATPTSCTIPYKLEAAFTTLSNRMRLMLQPLPTIMMGGENASEARGIGSGKNVQNLDLFRLYATAYDELSSQVVNYCLFPFTFPNPRRASEYALRNFKAIITEGKEIDRSCGKQYCYKCFCPCFGSLDEERSLFYVLSPPAPPPVAAAGVPIERQPTHISF</sequence>
<feature type="transmembrane region" description="Helical" evidence="2">
    <location>
        <begin position="415"/>
        <end position="436"/>
    </location>
</feature>
<gene>
    <name evidence="3" type="ORF">FRACYDRAFT_237343</name>
</gene>
<proteinExistence type="predicted"/>
<accession>A0A1E7FLL1</accession>
<keyword evidence="2" id="KW-1133">Transmembrane helix</keyword>
<protein>
    <submittedName>
        <fullName evidence="3">Uncharacterized protein</fullName>
    </submittedName>
</protein>
<keyword evidence="2" id="KW-0472">Membrane</keyword>
<dbReference type="EMBL" id="KV784356">
    <property type="protein sequence ID" value="OEU19052.1"/>
    <property type="molecule type" value="Genomic_DNA"/>
</dbReference>
<feature type="region of interest" description="Disordered" evidence="1">
    <location>
        <begin position="1"/>
        <end position="53"/>
    </location>
</feature>
<feature type="region of interest" description="Disordered" evidence="1">
    <location>
        <begin position="130"/>
        <end position="161"/>
    </location>
</feature>
<evidence type="ECO:0000256" key="1">
    <source>
        <dbReference type="SAM" id="MobiDB-lite"/>
    </source>
</evidence>
<dbReference type="KEGG" id="fcy:FRACYDRAFT_237343"/>
<evidence type="ECO:0000313" key="4">
    <source>
        <dbReference type="Proteomes" id="UP000095751"/>
    </source>
</evidence>
<reference evidence="3 4" key="1">
    <citation type="submission" date="2016-09" db="EMBL/GenBank/DDBJ databases">
        <title>Extensive genetic diversity and differential bi-allelic expression allows diatom success in the polar Southern Ocean.</title>
        <authorList>
            <consortium name="DOE Joint Genome Institute"/>
            <person name="Mock T."/>
            <person name="Otillar R.P."/>
            <person name="Strauss J."/>
            <person name="Dupont C."/>
            <person name="Frickenhaus S."/>
            <person name="Maumus F."/>
            <person name="Mcmullan M."/>
            <person name="Sanges R."/>
            <person name="Schmutz J."/>
            <person name="Toseland A."/>
            <person name="Valas R."/>
            <person name="Veluchamy A."/>
            <person name="Ward B.J."/>
            <person name="Allen A."/>
            <person name="Barry K."/>
            <person name="Falciatore A."/>
            <person name="Ferrante M."/>
            <person name="Fortunato A.E."/>
            <person name="Gloeckner G."/>
            <person name="Gruber A."/>
            <person name="Hipkin R."/>
            <person name="Janech M."/>
            <person name="Kroth P."/>
            <person name="Leese F."/>
            <person name="Lindquist E."/>
            <person name="Lyon B.R."/>
            <person name="Martin J."/>
            <person name="Mayer C."/>
            <person name="Parker M."/>
            <person name="Quesneville H."/>
            <person name="Raymond J."/>
            <person name="Uhlig C."/>
            <person name="Valentin K.U."/>
            <person name="Worden A.Z."/>
            <person name="Armbrust E.V."/>
            <person name="Bowler C."/>
            <person name="Green B."/>
            <person name="Moulton V."/>
            <person name="Van Oosterhout C."/>
            <person name="Grigoriev I."/>
        </authorList>
    </citation>
    <scope>NUCLEOTIDE SEQUENCE [LARGE SCALE GENOMIC DNA]</scope>
    <source>
        <strain evidence="3 4">CCMP1102</strain>
    </source>
</reference>
<feature type="region of interest" description="Disordered" evidence="1">
    <location>
        <begin position="173"/>
        <end position="248"/>
    </location>
</feature>
<keyword evidence="4" id="KW-1185">Reference proteome</keyword>
<evidence type="ECO:0000313" key="3">
    <source>
        <dbReference type="EMBL" id="OEU19052.1"/>
    </source>
</evidence>
<dbReference type="Proteomes" id="UP000095751">
    <property type="component" value="Unassembled WGS sequence"/>
</dbReference>
<evidence type="ECO:0000256" key="2">
    <source>
        <dbReference type="SAM" id="Phobius"/>
    </source>
</evidence>
<dbReference type="AlphaFoldDB" id="A0A1E7FLL1"/>
<keyword evidence="2" id="KW-0812">Transmembrane</keyword>
<name>A0A1E7FLL1_9STRA</name>
<organism evidence="3 4">
    <name type="scientific">Fragilariopsis cylindrus CCMP1102</name>
    <dbReference type="NCBI Taxonomy" id="635003"/>
    <lineage>
        <taxon>Eukaryota</taxon>
        <taxon>Sar</taxon>
        <taxon>Stramenopiles</taxon>
        <taxon>Ochrophyta</taxon>
        <taxon>Bacillariophyta</taxon>
        <taxon>Bacillariophyceae</taxon>
        <taxon>Bacillariophycidae</taxon>
        <taxon>Bacillariales</taxon>
        <taxon>Bacillariaceae</taxon>
        <taxon>Fragilariopsis</taxon>
    </lineage>
</organism>
<dbReference type="InParanoid" id="A0A1E7FLL1"/>